<gene>
    <name evidence="4" type="ORF">CWI84_11255</name>
</gene>
<evidence type="ECO:0000313" key="4">
    <source>
        <dbReference type="EMBL" id="RUO76923.1"/>
    </source>
</evidence>
<organism evidence="4 5">
    <name type="scientific">Idiomarina tyrosinivorans</name>
    <dbReference type="NCBI Taxonomy" id="1445662"/>
    <lineage>
        <taxon>Bacteria</taxon>
        <taxon>Pseudomonadati</taxon>
        <taxon>Pseudomonadota</taxon>
        <taxon>Gammaproteobacteria</taxon>
        <taxon>Alteromonadales</taxon>
        <taxon>Idiomarinaceae</taxon>
        <taxon>Idiomarina</taxon>
    </lineage>
</organism>
<keyword evidence="2" id="KW-1133">Transmembrane helix</keyword>
<feature type="transmembrane region" description="Helical" evidence="2">
    <location>
        <begin position="12"/>
        <end position="30"/>
    </location>
</feature>
<dbReference type="Pfam" id="PF10671">
    <property type="entry name" value="TcpQ"/>
    <property type="match status" value="1"/>
</dbReference>
<dbReference type="OrthoDB" id="6224370at2"/>
<dbReference type="EMBL" id="PIQH01000012">
    <property type="protein sequence ID" value="RUO76923.1"/>
    <property type="molecule type" value="Genomic_DNA"/>
</dbReference>
<dbReference type="RefSeq" id="WP_126842684.1">
    <property type="nucleotide sequence ID" value="NZ_PIQH01000012.1"/>
</dbReference>
<keyword evidence="2" id="KW-0472">Membrane</keyword>
<protein>
    <recommendedName>
        <fullName evidence="3">Toxin co-regulated pilus biosynthesis protein Q C-terminal domain-containing protein</fullName>
    </recommendedName>
</protein>
<evidence type="ECO:0000313" key="5">
    <source>
        <dbReference type="Proteomes" id="UP000287996"/>
    </source>
</evidence>
<dbReference type="Proteomes" id="UP000287996">
    <property type="component" value="Unassembled WGS sequence"/>
</dbReference>
<feature type="compositionally biased region" description="Low complexity" evidence="1">
    <location>
        <begin position="223"/>
        <end position="234"/>
    </location>
</feature>
<feature type="domain" description="Toxin co-regulated pilus biosynthesis protein Q C-terminal" evidence="3">
    <location>
        <begin position="127"/>
        <end position="201"/>
    </location>
</feature>
<proteinExistence type="predicted"/>
<reference evidence="4 5" key="1">
    <citation type="journal article" date="2011" name="Front. Microbiol.">
        <title>Genomic signatures of strain selection and enhancement in Bacillus atrophaeus var. globigii, a historical biowarfare simulant.</title>
        <authorList>
            <person name="Gibbons H.S."/>
            <person name="Broomall S.M."/>
            <person name="McNew L.A."/>
            <person name="Daligault H."/>
            <person name="Chapman C."/>
            <person name="Bruce D."/>
            <person name="Karavis M."/>
            <person name="Krepps M."/>
            <person name="McGregor P.A."/>
            <person name="Hong C."/>
            <person name="Park K.H."/>
            <person name="Akmal A."/>
            <person name="Feldman A."/>
            <person name="Lin J.S."/>
            <person name="Chang W.E."/>
            <person name="Higgs B.W."/>
            <person name="Demirev P."/>
            <person name="Lindquist J."/>
            <person name="Liem A."/>
            <person name="Fochler E."/>
            <person name="Read T.D."/>
            <person name="Tapia R."/>
            <person name="Johnson S."/>
            <person name="Bishop-Lilly K.A."/>
            <person name="Detter C."/>
            <person name="Han C."/>
            <person name="Sozhamannan S."/>
            <person name="Rosenzweig C.N."/>
            <person name="Skowronski E.W."/>
        </authorList>
    </citation>
    <scope>NUCLEOTIDE SEQUENCE [LARGE SCALE GENOMIC DNA]</scope>
    <source>
        <strain evidence="4 5">CC-PW-9</strain>
    </source>
</reference>
<sequence>MPKQRDKTLTASQITIIILVIIIGLLLIILREQWATGTDTAVIDGQSIGFAERPRVREEPIKNLHDEISRFFSHIATSLTPGANDSSIYVIELAQSQKTLEQVIASLPRRNDADKDWRGEPDQHWFMEGETIKQRLEEIARDYHVNFIWWLSRDYIVKSPFNIDDTFVGAVNQVAETVKHDFMVPVHAYYCFPQNTLVVTEAEDVKAMTHDCPPVERLLYPNQQQPQAPKAQAKTNLQLKH</sequence>
<accession>A0A432ZG94</accession>
<name>A0A432ZG94_9GAMM</name>
<evidence type="ECO:0000259" key="3">
    <source>
        <dbReference type="Pfam" id="PF10671"/>
    </source>
</evidence>
<keyword evidence="2" id="KW-0812">Transmembrane</keyword>
<evidence type="ECO:0000256" key="2">
    <source>
        <dbReference type="SAM" id="Phobius"/>
    </source>
</evidence>
<keyword evidence="5" id="KW-1185">Reference proteome</keyword>
<feature type="region of interest" description="Disordered" evidence="1">
    <location>
        <begin position="222"/>
        <end position="241"/>
    </location>
</feature>
<evidence type="ECO:0000256" key="1">
    <source>
        <dbReference type="SAM" id="MobiDB-lite"/>
    </source>
</evidence>
<comment type="caution">
    <text evidence="4">The sequence shown here is derived from an EMBL/GenBank/DDBJ whole genome shotgun (WGS) entry which is preliminary data.</text>
</comment>
<dbReference type="InterPro" id="IPR018927">
    <property type="entry name" value="Pilus_synth_Q_C"/>
</dbReference>
<dbReference type="AlphaFoldDB" id="A0A432ZG94"/>